<proteinExistence type="predicted"/>
<dbReference type="OMA" id="LMNKCHG"/>
<dbReference type="EMBL" id="AACB03000002">
    <property type="protein sequence ID" value="KAE8304107.1"/>
    <property type="molecule type" value="Genomic_DNA"/>
</dbReference>
<evidence type="ECO:0000313" key="1">
    <source>
        <dbReference type="EMBL" id="KAE8304107.1"/>
    </source>
</evidence>
<gene>
    <name evidence="1" type="ORF">GL50803_005274</name>
</gene>
<comment type="caution">
    <text evidence="1">The sequence shown here is derived from an EMBL/GenBank/DDBJ whole genome shotgun (WGS) entry which is preliminary data.</text>
</comment>
<accession>A8BQ45</accession>
<dbReference type="AlphaFoldDB" id="A8BQ45"/>
<dbReference type="Proteomes" id="UP000001548">
    <property type="component" value="Unassembled WGS sequence"/>
</dbReference>
<name>A8BQ45_GIAIC</name>
<dbReference type="KEGG" id="gla:GL50803_005274"/>
<organism evidence="1 2">
    <name type="scientific">Giardia intestinalis (strain ATCC 50803 / WB clone C6)</name>
    <name type="common">Giardia lamblia</name>
    <dbReference type="NCBI Taxonomy" id="184922"/>
    <lineage>
        <taxon>Eukaryota</taxon>
        <taxon>Metamonada</taxon>
        <taxon>Diplomonadida</taxon>
        <taxon>Hexamitidae</taxon>
        <taxon>Giardiinae</taxon>
        <taxon>Giardia</taxon>
    </lineage>
</organism>
<keyword evidence="2" id="KW-1185">Reference proteome</keyword>
<evidence type="ECO:0000313" key="2">
    <source>
        <dbReference type="Proteomes" id="UP000001548"/>
    </source>
</evidence>
<dbReference type="GeneID" id="5698455"/>
<dbReference type="HOGENOM" id="CLU_406253_0_0_1"/>
<dbReference type="VEuPathDB" id="GiardiaDB:GL50803_5274"/>
<dbReference type="RefSeq" id="XP_001705583.1">
    <property type="nucleotide sequence ID" value="XM_001705531.1"/>
</dbReference>
<sequence>MVPLSQISKSIESFTHLCACEKSLTAFSASLQHTADAIFARCSSMKEANDLVTKAFSSVADQKSSIQELTQMANEYLLPLESESSLFVDPLNSVSFHTAALELVRHIIKLNLKQLLSKSLAQYLNSIVSREYLLASDIFTDTADLRIIKIHQLITRTVDRYYDVEGFMLKHFTEYLYRVKALIPKLATTDSVLFTTSPPFPWSSKMKTRSFHSYSMVSLTSWQGSPAADVLSSVASALANLDPEKLSKQARESILPWLNTVCNYIEQGLTACYSTVIVLLYLKPVILTNILSLMNKCHGVMLPCIFKLQSFSSGTTLNSSICRSIKPLISSLCAESGSLQICVNGNSLSNYAAKLSTLSSASASSEKNFLNSIIVGYREVYDQLLRDSHVCNPCSNMKVDHEIDDPSEGFVAALAIAEFNPLDHKHATTELDDYISRYPPNSVDLLIGKRPSSALKKNPSVDIPMKSIMDAGVKDLVIRCQSLYSLSKPFVVYIYSALEFCSAYEKGDSLWNKLLSVSPDFFNLTMEEHKSSMHIVLQEFAAHLRQELTDALACVPIGEKLCILQLCLTNSCDGIAEMVAESITTYIFNITKRRESIRTIATSSDSTFAFITALLAYLHKALTLLLSYASTRMLNLVSKLIKTLEHEYVTMAHKIHRGCTEATHLSRLAILTHAKYL</sequence>
<protein>
    <submittedName>
        <fullName evidence="1">Uncharacterized protein</fullName>
    </submittedName>
</protein>
<reference evidence="1 2" key="1">
    <citation type="journal article" date="2007" name="Science">
        <title>Genomic minimalism in the early diverging intestinal parasite Giardia lamblia.</title>
        <authorList>
            <person name="Morrison H.G."/>
            <person name="McArthur A.G."/>
            <person name="Gillin F.D."/>
            <person name="Aley S.B."/>
            <person name="Adam R.D."/>
            <person name="Olsen G.J."/>
            <person name="Best A.A."/>
            <person name="Cande W.Z."/>
            <person name="Chen F."/>
            <person name="Cipriano M.J."/>
            <person name="Davids B.J."/>
            <person name="Dawson S.C."/>
            <person name="Elmendorf H.G."/>
            <person name="Hehl A.B."/>
            <person name="Holder M.E."/>
            <person name="Huse S.M."/>
            <person name="Kim U.U."/>
            <person name="Lasek-Nesselquist E."/>
            <person name="Manning G."/>
            <person name="Nigam A."/>
            <person name="Nixon J.E."/>
            <person name="Palm D."/>
            <person name="Passamaneck N.E."/>
            <person name="Prabhu A."/>
            <person name="Reich C.I."/>
            <person name="Reiner D.S."/>
            <person name="Samuelson J."/>
            <person name="Svard S.G."/>
            <person name="Sogin M.L."/>
        </authorList>
    </citation>
    <scope>NUCLEOTIDE SEQUENCE [LARGE SCALE GENOMIC DNA]</scope>
    <source>
        <strain evidence="1 2">WB C6</strain>
    </source>
</reference>